<dbReference type="SUPFAM" id="SSF55874">
    <property type="entry name" value="ATPase domain of HSP90 chaperone/DNA topoisomerase II/histidine kinase"/>
    <property type="match status" value="1"/>
</dbReference>
<organism evidence="3 4">
    <name type="scientific">Actinomycetospora corticicola</name>
    <dbReference type="NCBI Taxonomy" id="663602"/>
    <lineage>
        <taxon>Bacteria</taxon>
        <taxon>Bacillati</taxon>
        <taxon>Actinomycetota</taxon>
        <taxon>Actinomycetes</taxon>
        <taxon>Pseudonocardiales</taxon>
        <taxon>Pseudonocardiaceae</taxon>
        <taxon>Actinomycetospora</taxon>
    </lineage>
</organism>
<dbReference type="Gene3D" id="3.30.565.10">
    <property type="entry name" value="Histidine kinase-like ATPase, C-terminal domain"/>
    <property type="match status" value="1"/>
</dbReference>
<evidence type="ECO:0000313" key="3">
    <source>
        <dbReference type="EMBL" id="NYD36506.1"/>
    </source>
</evidence>
<dbReference type="RefSeq" id="WP_218890257.1">
    <property type="nucleotide sequence ID" value="NZ_BAABHP010000021.1"/>
</dbReference>
<accession>A0A7Y9DW28</accession>
<dbReference type="CDD" id="cd16936">
    <property type="entry name" value="HATPase_RsbW-like"/>
    <property type="match status" value="1"/>
</dbReference>
<name>A0A7Y9DW28_9PSEU</name>
<reference evidence="3 4" key="1">
    <citation type="submission" date="2020-07" db="EMBL/GenBank/DDBJ databases">
        <title>Sequencing the genomes of 1000 actinobacteria strains.</title>
        <authorList>
            <person name="Klenk H.-P."/>
        </authorList>
    </citation>
    <scope>NUCLEOTIDE SEQUENCE [LARGE SCALE GENOMIC DNA]</scope>
    <source>
        <strain evidence="3 4">DSM 45772</strain>
    </source>
</reference>
<dbReference type="InterPro" id="IPR036890">
    <property type="entry name" value="HATPase_C_sf"/>
</dbReference>
<comment type="caution">
    <text evidence="3">The sequence shown here is derived from an EMBL/GenBank/DDBJ whole genome shotgun (WGS) entry which is preliminary data.</text>
</comment>
<keyword evidence="4" id="KW-1185">Reference proteome</keyword>
<dbReference type="PANTHER" id="PTHR35526">
    <property type="entry name" value="ANTI-SIGMA-F FACTOR RSBW-RELATED"/>
    <property type="match status" value="1"/>
</dbReference>
<keyword evidence="3" id="KW-0418">Kinase</keyword>
<dbReference type="InterPro" id="IPR050267">
    <property type="entry name" value="Anti-sigma-factor_SerPK"/>
</dbReference>
<evidence type="ECO:0000259" key="2">
    <source>
        <dbReference type="Pfam" id="PF13581"/>
    </source>
</evidence>
<proteinExistence type="predicted"/>
<feature type="domain" description="Histidine kinase/HSP90-like ATPase" evidence="2">
    <location>
        <begin position="42"/>
        <end position="154"/>
    </location>
</feature>
<gene>
    <name evidence="3" type="ORF">BJ983_002608</name>
</gene>
<dbReference type="Proteomes" id="UP000535890">
    <property type="component" value="Unassembled WGS sequence"/>
</dbReference>
<dbReference type="GO" id="GO:0004674">
    <property type="term" value="F:protein serine/threonine kinase activity"/>
    <property type="evidence" value="ECO:0007669"/>
    <property type="project" value="UniProtKB-KW"/>
</dbReference>
<dbReference type="Pfam" id="PF13581">
    <property type="entry name" value="HATPase_c_2"/>
    <property type="match status" value="1"/>
</dbReference>
<dbReference type="PANTHER" id="PTHR35526:SF3">
    <property type="entry name" value="ANTI-SIGMA-F FACTOR RSBW"/>
    <property type="match status" value="1"/>
</dbReference>
<dbReference type="EMBL" id="JACCBN010000001">
    <property type="protein sequence ID" value="NYD36506.1"/>
    <property type="molecule type" value="Genomic_DNA"/>
</dbReference>
<keyword evidence="3" id="KW-0808">Transferase</keyword>
<dbReference type="InterPro" id="IPR003594">
    <property type="entry name" value="HATPase_dom"/>
</dbReference>
<evidence type="ECO:0000256" key="1">
    <source>
        <dbReference type="ARBA" id="ARBA00022527"/>
    </source>
</evidence>
<sequence length="160" mass="17206">MDRRERVSAADDAPSTEGPACVCWPDPGQAGWNGVQERHDAVPDTVRAFRRRVRAWLDGGEIDEEIAESILLVVDEAVTNAVEHACPDWDCAVRLVAGPRACGGGVSVLVSDNGVWKPRGDPGFRGRGIDLIGRLAQRSSIEAGEQGTTVRMCWPVTSEG</sequence>
<evidence type="ECO:0000313" key="4">
    <source>
        <dbReference type="Proteomes" id="UP000535890"/>
    </source>
</evidence>
<keyword evidence="1" id="KW-0723">Serine/threonine-protein kinase</keyword>
<protein>
    <submittedName>
        <fullName evidence="3">Two-component sensor histidine kinase</fullName>
    </submittedName>
</protein>
<dbReference type="AlphaFoldDB" id="A0A7Y9DW28"/>